<protein>
    <submittedName>
        <fullName evidence="11">Pleiotropic drug resistance ABC transporter</fullName>
    </submittedName>
</protein>
<accession>A0A1Y2ENV7</accession>
<evidence type="ECO:0000313" key="12">
    <source>
        <dbReference type="Proteomes" id="UP000193467"/>
    </source>
</evidence>
<sequence length="1472" mass="163741">MPPSFAARRPSVSGTQNPGREETFARQGAKESSSRTSAETLVTTQQQQGHVDVQEAEANFEALRRHLSGHSSVAPCEDLEKQVASSIHSDEFDLAAYLRAELDSADAAGCKRKALGVSWENFRVAGEGGEKVAIGTFLDACRDWCMYPINKTIQLSGFSKPTPKDLLVGFDGCLKPGEMCLVLGRPGSGCTTFLKTIANNRGGYLAVDGDVSYGSIPAAEMAKRYRGEVVYNPEDDIHAANLTVAQTLLFALRLKTPGKLLPGKTNKGLQAEVMDVLTKMLGISHTKSTKVGSAEVRGISGGERKRVSIAEMLATRATVCSWDNSTRGLDASSALDYAKSLRILTDVHQMATFVSLYQAGEGIYEQFDKVLLIDEGRQVYFGPACEAREYMMSLGYADLQRQTTADYLTGCTDANERKLAEGRTEADVPSTPQALEAAFKQSKNYVRMIEERDIFRAHALEDERHARDFREAVAADKGKGARQKSPYTASFPAQVWALMVRHVQLKSQDRVDLFAQYSTTLIIALTIGFAFFQLPTDSAGATTRGGGIFLAVIFLGFQAFNELPSQMTGRPIVWKHKTFALYRPSAVSLASVLADLPSHLLLNFLFHITVYMAMGLYPSPGAFFSYFVLATACYLAVSSVFRLIGSVCKNYDQCNRYAVLATTFFELLSGYLISLPDQHSYIRWLSYVNPMFYGFSSTMMNEYKRIDFTCDGTYIFPNSMDGQLPQYPTTLGDFQTCTIAGAQSGSNIIAGRDFLLARYGLRVEDQWRNFGIMIAMYIFFLSLQALCAEFMPDGNTAPRINVFAKEDKERQHLNAELEKNKQAYRRGEMEQDLSSLIQTKKPFTWKNLTYTVPVTGGQRQLLDHVFGFVRPGQLTALMGSSGAGKTTLLDVLANRKTVGVIGGDRLVAGRTPGKEFQRGTAYVEQQDVHESTQTVREALRFSAYLRQPAHVSKSEKDRYVEEVIQLLELEDKADAMIGDPGFGLDVEARKRVTIGVELASKPQLLLFLDEPTSGLDGQSAYNIVRFLRKLAAAGQAILVTIHQPNALLFENFDRLLLLKAGGRCCYFGDIGKDSHVLREYLARNGAHCPPTANPAEYMLEAIGAGSSRQVGKTDWADLWLESPEFEKVKQQITELDEEGLRMDESTDASLRNAYATPFFTQLAIGSTRALKSFWRSPDYGFTRLYNHISTAVCLAIIYPNLDNSVTGLQYKLYAQFYLVVIPALMMAQVQPMFYDQRTIFHREASSKMYSSPVFGLAQVIAEVPYSILCSIVFFLLFYYPIGFNTDSNRAGFAFIMIFLLEMFSITTGQAFAALMPTAYAAEMCNPCLLIIYSVFCGVTILPDQLARFWRSWLLWLNPFTWLVEAMMVNEMGGMVVECSASDLRTFTPPPGQTCLEWANDYISLAGGYLINDNDTSDCSYCQYATGDEYAKQYGWSFANRGRDLGIFLCYIIFNIIVTVLAARFLTHRYSKR</sequence>
<dbReference type="Proteomes" id="UP000193467">
    <property type="component" value="Unassembled WGS sequence"/>
</dbReference>
<dbReference type="Pfam" id="PF06422">
    <property type="entry name" value="PDR_CDR"/>
    <property type="match status" value="2"/>
</dbReference>
<dbReference type="InterPro" id="IPR027417">
    <property type="entry name" value="P-loop_NTPase"/>
</dbReference>
<dbReference type="InterPro" id="IPR003439">
    <property type="entry name" value="ABC_transporter-like_ATP-bd"/>
</dbReference>
<feature type="transmembrane region" description="Helical" evidence="9">
    <location>
        <begin position="770"/>
        <end position="791"/>
    </location>
</feature>
<dbReference type="PROSITE" id="PS00211">
    <property type="entry name" value="ABC_TRANSPORTER_1"/>
    <property type="match status" value="1"/>
</dbReference>
<keyword evidence="2" id="KW-0813">Transport</keyword>
<evidence type="ECO:0000256" key="9">
    <source>
        <dbReference type="SAM" id="Phobius"/>
    </source>
</evidence>
<feature type="transmembrane region" description="Helical" evidence="9">
    <location>
        <begin position="657"/>
        <end position="675"/>
    </location>
</feature>
<dbReference type="GO" id="GO:0016887">
    <property type="term" value="F:ATP hydrolysis activity"/>
    <property type="evidence" value="ECO:0007669"/>
    <property type="project" value="InterPro"/>
</dbReference>
<evidence type="ECO:0000256" key="7">
    <source>
        <dbReference type="ARBA" id="ARBA00023136"/>
    </source>
</evidence>
<dbReference type="InterPro" id="IPR034003">
    <property type="entry name" value="ABCG_PDR_2"/>
</dbReference>
<dbReference type="InterPro" id="IPR029481">
    <property type="entry name" value="ABC_trans_N"/>
</dbReference>
<name>A0A1Y2ENV7_9BASI</name>
<feature type="transmembrane region" description="Helical" evidence="9">
    <location>
        <begin position="1291"/>
        <end position="1315"/>
    </location>
</feature>
<comment type="caution">
    <text evidence="11">The sequence shown here is derived from an EMBL/GenBank/DDBJ whole genome shotgun (WGS) entry which is preliminary data.</text>
</comment>
<dbReference type="InterPro" id="IPR010929">
    <property type="entry name" value="PDR_CDR_ABC"/>
</dbReference>
<keyword evidence="7 9" id="KW-0472">Membrane</keyword>
<evidence type="ECO:0000256" key="3">
    <source>
        <dbReference type="ARBA" id="ARBA00022692"/>
    </source>
</evidence>
<feature type="region of interest" description="Disordered" evidence="8">
    <location>
        <begin position="1"/>
        <end position="42"/>
    </location>
</feature>
<keyword evidence="4" id="KW-0547">Nucleotide-binding</keyword>
<dbReference type="Pfam" id="PF01061">
    <property type="entry name" value="ABC2_membrane"/>
    <property type="match status" value="2"/>
</dbReference>
<feature type="transmembrane region" description="Helical" evidence="9">
    <location>
        <begin position="1327"/>
        <end position="1349"/>
    </location>
</feature>
<dbReference type="CDD" id="cd03233">
    <property type="entry name" value="ABCG_PDR_domain1"/>
    <property type="match status" value="1"/>
</dbReference>
<dbReference type="InterPro" id="IPR003593">
    <property type="entry name" value="AAA+_ATPase"/>
</dbReference>
<dbReference type="InterPro" id="IPR034001">
    <property type="entry name" value="ABCG_PDR_1"/>
</dbReference>
<feature type="transmembrane region" description="Helical" evidence="9">
    <location>
        <begin position="623"/>
        <end position="645"/>
    </location>
</feature>
<reference evidence="11 12" key="1">
    <citation type="submission" date="2016-07" db="EMBL/GenBank/DDBJ databases">
        <title>Pervasive Adenine N6-methylation of Active Genes in Fungi.</title>
        <authorList>
            <consortium name="DOE Joint Genome Institute"/>
            <person name="Mondo S.J."/>
            <person name="Dannebaum R.O."/>
            <person name="Kuo R.C."/>
            <person name="Labutti K."/>
            <person name="Haridas S."/>
            <person name="Kuo A."/>
            <person name="Salamov A."/>
            <person name="Ahrendt S.R."/>
            <person name="Lipzen A."/>
            <person name="Sullivan W."/>
            <person name="Andreopoulos W.B."/>
            <person name="Clum A."/>
            <person name="Lindquist E."/>
            <person name="Daum C."/>
            <person name="Ramamoorthy G.K."/>
            <person name="Gryganskyi A."/>
            <person name="Culley D."/>
            <person name="Magnuson J.K."/>
            <person name="James T.Y."/>
            <person name="O'Malley M.A."/>
            <person name="Stajich J.E."/>
            <person name="Spatafora J.W."/>
            <person name="Visel A."/>
            <person name="Grigoriev I.V."/>
        </authorList>
    </citation>
    <scope>NUCLEOTIDE SEQUENCE [LARGE SCALE GENOMIC DNA]</scope>
    <source>
        <strain evidence="11 12">62-1032</strain>
    </source>
</reference>
<dbReference type="GO" id="GO:0140359">
    <property type="term" value="F:ABC-type transporter activity"/>
    <property type="evidence" value="ECO:0007669"/>
    <property type="project" value="InterPro"/>
</dbReference>
<gene>
    <name evidence="11" type="ORF">BCR35DRAFT_354240</name>
</gene>
<dbReference type="EMBL" id="MCGR01000049">
    <property type="protein sequence ID" value="ORY72886.1"/>
    <property type="molecule type" value="Genomic_DNA"/>
</dbReference>
<dbReference type="InParanoid" id="A0A1Y2ENV7"/>
<evidence type="ECO:0000256" key="8">
    <source>
        <dbReference type="SAM" id="MobiDB-lite"/>
    </source>
</evidence>
<feature type="transmembrane region" description="Helical" evidence="9">
    <location>
        <begin position="1213"/>
        <end position="1233"/>
    </location>
</feature>
<evidence type="ECO:0000313" key="11">
    <source>
        <dbReference type="EMBL" id="ORY72886.1"/>
    </source>
</evidence>
<dbReference type="Pfam" id="PF00005">
    <property type="entry name" value="ABC_tran"/>
    <property type="match status" value="2"/>
</dbReference>
<feature type="compositionally biased region" description="Basic and acidic residues" evidence="8">
    <location>
        <begin position="19"/>
        <end position="33"/>
    </location>
</feature>
<feature type="transmembrane region" description="Helical" evidence="9">
    <location>
        <begin position="1444"/>
        <end position="1465"/>
    </location>
</feature>
<keyword evidence="3 9" id="KW-0812">Transmembrane</keyword>
<feature type="domain" description="ABC transporter" evidence="10">
    <location>
        <begin position="150"/>
        <end position="400"/>
    </location>
</feature>
<dbReference type="InterPro" id="IPR013525">
    <property type="entry name" value="ABC2_TM"/>
</dbReference>
<dbReference type="GO" id="GO:0005524">
    <property type="term" value="F:ATP binding"/>
    <property type="evidence" value="ECO:0007669"/>
    <property type="project" value="UniProtKB-KW"/>
</dbReference>
<dbReference type="FunFam" id="3.40.50.300:FF:000054">
    <property type="entry name" value="ABC multidrug transporter atrF"/>
    <property type="match status" value="1"/>
</dbReference>
<dbReference type="Pfam" id="PF14510">
    <property type="entry name" value="ABC_trans_N"/>
    <property type="match status" value="1"/>
</dbReference>
<dbReference type="SMART" id="SM00382">
    <property type="entry name" value="AAA"/>
    <property type="match status" value="2"/>
</dbReference>
<dbReference type="GO" id="GO:0016020">
    <property type="term" value="C:membrane"/>
    <property type="evidence" value="ECO:0007669"/>
    <property type="project" value="UniProtKB-SubCell"/>
</dbReference>
<evidence type="ECO:0000256" key="6">
    <source>
        <dbReference type="ARBA" id="ARBA00022989"/>
    </source>
</evidence>
<feature type="transmembrane region" description="Helical" evidence="9">
    <location>
        <begin position="514"/>
        <end position="535"/>
    </location>
</feature>
<organism evidence="11 12">
    <name type="scientific">Leucosporidium creatinivorum</name>
    <dbReference type="NCBI Taxonomy" id="106004"/>
    <lineage>
        <taxon>Eukaryota</taxon>
        <taxon>Fungi</taxon>
        <taxon>Dikarya</taxon>
        <taxon>Basidiomycota</taxon>
        <taxon>Pucciniomycotina</taxon>
        <taxon>Microbotryomycetes</taxon>
        <taxon>Leucosporidiales</taxon>
        <taxon>Leucosporidium</taxon>
    </lineage>
</organism>
<dbReference type="CDD" id="cd03232">
    <property type="entry name" value="ABCG_PDR_domain2"/>
    <property type="match status" value="1"/>
</dbReference>
<keyword evidence="12" id="KW-1185">Reference proteome</keyword>
<evidence type="ECO:0000256" key="4">
    <source>
        <dbReference type="ARBA" id="ARBA00022741"/>
    </source>
</evidence>
<comment type="subcellular location">
    <subcellularLocation>
        <location evidence="1">Membrane</location>
        <topology evidence="1">Multi-pass membrane protein</topology>
    </subcellularLocation>
</comment>
<keyword evidence="5" id="KW-0067">ATP-binding</keyword>
<dbReference type="STRING" id="106004.A0A1Y2ENV7"/>
<evidence type="ECO:0000259" key="10">
    <source>
        <dbReference type="PROSITE" id="PS50893"/>
    </source>
</evidence>
<dbReference type="SUPFAM" id="SSF52540">
    <property type="entry name" value="P-loop containing nucleoside triphosphate hydrolases"/>
    <property type="match status" value="2"/>
</dbReference>
<feature type="domain" description="ABC transporter" evidence="10">
    <location>
        <begin position="843"/>
        <end position="1085"/>
    </location>
</feature>
<dbReference type="OrthoDB" id="245989at2759"/>
<evidence type="ECO:0000256" key="2">
    <source>
        <dbReference type="ARBA" id="ARBA00022448"/>
    </source>
</evidence>
<evidence type="ECO:0000256" key="1">
    <source>
        <dbReference type="ARBA" id="ARBA00004141"/>
    </source>
</evidence>
<dbReference type="InterPro" id="IPR017871">
    <property type="entry name" value="ABC_transporter-like_CS"/>
</dbReference>
<dbReference type="PROSITE" id="PS50893">
    <property type="entry name" value="ABC_TRANSPORTER_2"/>
    <property type="match status" value="2"/>
</dbReference>
<dbReference type="PANTHER" id="PTHR19241">
    <property type="entry name" value="ATP-BINDING CASSETTE TRANSPORTER"/>
    <property type="match status" value="1"/>
</dbReference>
<feature type="transmembrane region" description="Helical" evidence="9">
    <location>
        <begin position="1253"/>
        <end position="1279"/>
    </location>
</feature>
<keyword evidence="6 9" id="KW-1133">Transmembrane helix</keyword>
<proteinExistence type="predicted"/>
<evidence type="ECO:0000256" key="5">
    <source>
        <dbReference type="ARBA" id="ARBA00022840"/>
    </source>
</evidence>
<dbReference type="Gene3D" id="3.40.50.300">
    <property type="entry name" value="P-loop containing nucleotide triphosphate hydrolases"/>
    <property type="match status" value="2"/>
</dbReference>